<reference evidence="12" key="2">
    <citation type="submission" date="2020-01" db="EMBL/GenBank/DDBJ databases">
        <authorList>
            <person name="Korhonen P.K.K."/>
            <person name="Guangxu M.G."/>
            <person name="Wang T.W."/>
            <person name="Stroehlein A.J.S."/>
            <person name="Young N.D."/>
            <person name="Ang C.-S.A."/>
            <person name="Fernando D.W.F."/>
            <person name="Lu H.L."/>
            <person name="Taylor S.T."/>
            <person name="Ehtesham M.E.M."/>
            <person name="Najaraj S.H.N."/>
            <person name="Harsha G.H.G."/>
            <person name="Madugundu A.M."/>
            <person name="Renuse S.R."/>
            <person name="Holt D.H."/>
            <person name="Pandey A.P."/>
            <person name="Papenfuss A.P."/>
            <person name="Gasser R.B.G."/>
            <person name="Fischer K.F."/>
        </authorList>
    </citation>
    <scope>NUCLEOTIDE SEQUENCE</scope>
    <source>
        <strain evidence="12">SSS_KF_BRIS2020</strain>
    </source>
</reference>
<keyword evidence="8 10" id="KW-1133">Transmembrane helix</keyword>
<keyword evidence="7" id="KW-0862">Zinc</keyword>
<dbReference type="OrthoDB" id="273089at2759"/>
<dbReference type="GO" id="GO:0008270">
    <property type="term" value="F:zinc ion binding"/>
    <property type="evidence" value="ECO:0007669"/>
    <property type="project" value="UniProtKB-KW"/>
</dbReference>
<reference evidence="14" key="1">
    <citation type="journal article" date="2020" name="PLoS Negl. Trop. Dis.">
        <title>High-quality nuclear genome for Sarcoptes scabiei-A critical resource for a neglected parasite.</title>
        <authorList>
            <person name="Korhonen P.K."/>
            <person name="Gasser R.B."/>
            <person name="Ma G."/>
            <person name="Wang T."/>
            <person name="Stroehlein A.J."/>
            <person name="Young N.D."/>
            <person name="Ang C.S."/>
            <person name="Fernando D.D."/>
            <person name="Lu H.C."/>
            <person name="Taylor S."/>
            <person name="Reynolds S.L."/>
            <person name="Mofiz E."/>
            <person name="Najaraj S.H."/>
            <person name="Gowda H."/>
            <person name="Madugundu A."/>
            <person name="Renuse S."/>
            <person name="Holt D."/>
            <person name="Pandey A."/>
            <person name="Papenfuss A.T."/>
            <person name="Fischer K."/>
        </authorList>
    </citation>
    <scope>NUCLEOTIDE SEQUENCE [LARGE SCALE GENOMIC DNA]</scope>
</reference>
<dbReference type="PANTHER" id="PTHR46065">
    <property type="entry name" value="E3 UBIQUITIN-PROTEIN LIGASE MARCH 2/3 FAMILY MEMBER"/>
    <property type="match status" value="1"/>
</dbReference>
<dbReference type="Proteomes" id="UP000070412">
    <property type="component" value="Unassembled WGS sequence"/>
</dbReference>
<gene>
    <name evidence="12" type="ORF">SSS_3025</name>
</gene>
<keyword evidence="14" id="KW-1185">Reference proteome</keyword>
<dbReference type="EMBL" id="WVUK01000052">
    <property type="protein sequence ID" value="KAF7494655.1"/>
    <property type="molecule type" value="Genomic_DNA"/>
</dbReference>
<dbReference type="GO" id="GO:0016740">
    <property type="term" value="F:transferase activity"/>
    <property type="evidence" value="ECO:0007669"/>
    <property type="project" value="UniProtKB-KW"/>
</dbReference>
<dbReference type="PANTHER" id="PTHR46065:SF3">
    <property type="entry name" value="FI20425P1"/>
    <property type="match status" value="1"/>
</dbReference>
<dbReference type="Gene3D" id="3.30.40.10">
    <property type="entry name" value="Zinc/RING finger domain, C3HC4 (zinc finger)"/>
    <property type="match status" value="1"/>
</dbReference>
<evidence type="ECO:0000313" key="14">
    <source>
        <dbReference type="Proteomes" id="UP000070412"/>
    </source>
</evidence>
<organism evidence="12">
    <name type="scientific">Sarcoptes scabiei</name>
    <name type="common">Itch mite</name>
    <name type="synonym">Acarus scabiei</name>
    <dbReference type="NCBI Taxonomy" id="52283"/>
    <lineage>
        <taxon>Eukaryota</taxon>
        <taxon>Metazoa</taxon>
        <taxon>Ecdysozoa</taxon>
        <taxon>Arthropoda</taxon>
        <taxon>Chelicerata</taxon>
        <taxon>Arachnida</taxon>
        <taxon>Acari</taxon>
        <taxon>Acariformes</taxon>
        <taxon>Sarcoptiformes</taxon>
        <taxon>Astigmata</taxon>
        <taxon>Psoroptidia</taxon>
        <taxon>Sarcoptoidea</taxon>
        <taxon>Sarcoptidae</taxon>
        <taxon>Sarcoptinae</taxon>
        <taxon>Sarcoptes</taxon>
    </lineage>
</organism>
<keyword evidence="5" id="KW-0863">Zinc-finger</keyword>
<evidence type="ECO:0000256" key="9">
    <source>
        <dbReference type="ARBA" id="ARBA00023136"/>
    </source>
</evidence>
<dbReference type="SUPFAM" id="SSF57850">
    <property type="entry name" value="RING/U-box"/>
    <property type="match status" value="1"/>
</dbReference>
<proteinExistence type="predicted"/>
<comment type="subcellular location">
    <subcellularLocation>
        <location evidence="1">Membrane</location>
        <topology evidence="1">Multi-pass membrane protein</topology>
    </subcellularLocation>
</comment>
<feature type="domain" description="RING-CH-type" evidence="11">
    <location>
        <begin position="7"/>
        <end position="68"/>
    </location>
</feature>
<sequence>MDEKQLERIFRKRLCRICRGIDSEQIKFIRVCKCMGPFAFVHRRCFENWAEQTKQLQCDICRFRFDIKLHQRSFYDWIKTRNSEKENLFQTLRQLLLRVMNVIFISSIGILLIACKDLDSKDIGGSKQESSNCWYLILRAMLLYIIPSIRLTILCYILIWLLIKIRMEFKSWQEKNQKVEIQPYVPAPIRSTSMDSANDNHRQQFDGLLNSFVRVSGFRNADKYLKQINLKHFQHRNQNHQESSSV</sequence>
<evidence type="ECO:0000256" key="6">
    <source>
        <dbReference type="ARBA" id="ARBA00022786"/>
    </source>
</evidence>
<evidence type="ECO:0000256" key="3">
    <source>
        <dbReference type="ARBA" id="ARBA00022692"/>
    </source>
</evidence>
<reference evidence="13" key="3">
    <citation type="submission" date="2022-06" db="UniProtKB">
        <authorList>
            <consortium name="EnsemblMetazoa"/>
        </authorList>
    </citation>
    <scope>IDENTIFICATION</scope>
</reference>
<evidence type="ECO:0000313" key="13">
    <source>
        <dbReference type="EnsemblMetazoa" id="KAF7494655.1"/>
    </source>
</evidence>
<keyword evidence="4" id="KW-0479">Metal-binding</keyword>
<dbReference type="PROSITE" id="PS51292">
    <property type="entry name" value="ZF_RING_CH"/>
    <property type="match status" value="1"/>
</dbReference>
<evidence type="ECO:0000259" key="11">
    <source>
        <dbReference type="PROSITE" id="PS51292"/>
    </source>
</evidence>
<dbReference type="OMA" id="FINACKC"/>
<feature type="transmembrane region" description="Helical" evidence="10">
    <location>
        <begin position="134"/>
        <end position="163"/>
    </location>
</feature>
<keyword evidence="2" id="KW-0808">Transferase</keyword>
<evidence type="ECO:0000256" key="7">
    <source>
        <dbReference type="ARBA" id="ARBA00022833"/>
    </source>
</evidence>
<evidence type="ECO:0000256" key="4">
    <source>
        <dbReference type="ARBA" id="ARBA00022723"/>
    </source>
</evidence>
<evidence type="ECO:0000256" key="10">
    <source>
        <dbReference type="SAM" id="Phobius"/>
    </source>
</evidence>
<evidence type="ECO:0000256" key="5">
    <source>
        <dbReference type="ARBA" id="ARBA00022771"/>
    </source>
</evidence>
<dbReference type="GO" id="GO:0016020">
    <property type="term" value="C:membrane"/>
    <property type="evidence" value="ECO:0007669"/>
    <property type="project" value="UniProtKB-SubCell"/>
</dbReference>
<keyword evidence="9 10" id="KW-0472">Membrane</keyword>
<evidence type="ECO:0000256" key="2">
    <source>
        <dbReference type="ARBA" id="ARBA00022679"/>
    </source>
</evidence>
<dbReference type="InterPro" id="IPR011016">
    <property type="entry name" value="Znf_RING-CH"/>
</dbReference>
<dbReference type="InterPro" id="IPR013083">
    <property type="entry name" value="Znf_RING/FYVE/PHD"/>
</dbReference>
<name>A0A834VGB6_SARSC</name>
<dbReference type="Pfam" id="PF12906">
    <property type="entry name" value="RINGv"/>
    <property type="match status" value="1"/>
</dbReference>
<feature type="transmembrane region" description="Helical" evidence="10">
    <location>
        <begin position="95"/>
        <end position="114"/>
    </location>
</feature>
<protein>
    <submittedName>
        <fullName evidence="12">E3 ubiquitin-protein ligase MARCH3</fullName>
    </submittedName>
</protein>
<evidence type="ECO:0000256" key="8">
    <source>
        <dbReference type="ARBA" id="ARBA00022989"/>
    </source>
</evidence>
<dbReference type="AlphaFoldDB" id="A0A834VGB6"/>
<evidence type="ECO:0000313" key="12">
    <source>
        <dbReference type="EMBL" id="KAF7494655.1"/>
    </source>
</evidence>
<dbReference type="SMART" id="SM00744">
    <property type="entry name" value="RINGv"/>
    <property type="match status" value="1"/>
</dbReference>
<keyword evidence="3 10" id="KW-0812">Transmembrane</keyword>
<accession>A0A834VGB6</accession>
<dbReference type="EnsemblMetazoa" id="SSS_3025s_mrna">
    <property type="protein sequence ID" value="KAF7494655.1"/>
    <property type="gene ID" value="SSS_3025"/>
</dbReference>
<evidence type="ECO:0000256" key="1">
    <source>
        <dbReference type="ARBA" id="ARBA00004141"/>
    </source>
</evidence>
<keyword evidence="6" id="KW-0833">Ubl conjugation pathway</keyword>